<gene>
    <name evidence="1" type="ORF">PAPOLLO_LOCUS4352</name>
</gene>
<reference evidence="1" key="1">
    <citation type="submission" date="2021-04" db="EMBL/GenBank/DDBJ databases">
        <authorList>
            <person name="Tunstrom K."/>
        </authorList>
    </citation>
    <scope>NUCLEOTIDE SEQUENCE</scope>
</reference>
<dbReference type="Proteomes" id="UP000691718">
    <property type="component" value="Unassembled WGS sequence"/>
</dbReference>
<protein>
    <submittedName>
        <fullName evidence="1">(apollo) hypothetical protein</fullName>
    </submittedName>
</protein>
<dbReference type="OrthoDB" id="7367179at2759"/>
<keyword evidence="2" id="KW-1185">Reference proteome</keyword>
<name>A0A8S3WB66_PARAO</name>
<dbReference type="AlphaFoldDB" id="A0A8S3WB66"/>
<dbReference type="EMBL" id="CAJQZP010000246">
    <property type="protein sequence ID" value="CAG4951108.1"/>
    <property type="molecule type" value="Genomic_DNA"/>
</dbReference>
<sequence>MRWKNISIFKPKKDECELCTAYKSGNLRQSDYDQHVAKKDEARDEKVKDKETEKHVFAMDLQAVLLCPKSNVSSLYYKMKLRTIVQFKPKRLTVCYEMRHKVV</sequence>
<organism evidence="1 2">
    <name type="scientific">Parnassius apollo</name>
    <name type="common">Apollo butterfly</name>
    <name type="synonym">Papilio apollo</name>
    <dbReference type="NCBI Taxonomy" id="110799"/>
    <lineage>
        <taxon>Eukaryota</taxon>
        <taxon>Metazoa</taxon>
        <taxon>Ecdysozoa</taxon>
        <taxon>Arthropoda</taxon>
        <taxon>Hexapoda</taxon>
        <taxon>Insecta</taxon>
        <taxon>Pterygota</taxon>
        <taxon>Neoptera</taxon>
        <taxon>Endopterygota</taxon>
        <taxon>Lepidoptera</taxon>
        <taxon>Glossata</taxon>
        <taxon>Ditrysia</taxon>
        <taxon>Papilionoidea</taxon>
        <taxon>Papilionidae</taxon>
        <taxon>Parnassiinae</taxon>
        <taxon>Parnassini</taxon>
        <taxon>Parnassius</taxon>
        <taxon>Parnassius</taxon>
    </lineage>
</organism>
<accession>A0A8S3WB66</accession>
<evidence type="ECO:0000313" key="2">
    <source>
        <dbReference type="Proteomes" id="UP000691718"/>
    </source>
</evidence>
<evidence type="ECO:0000313" key="1">
    <source>
        <dbReference type="EMBL" id="CAG4951108.1"/>
    </source>
</evidence>
<proteinExistence type="predicted"/>
<comment type="caution">
    <text evidence="1">The sequence shown here is derived from an EMBL/GenBank/DDBJ whole genome shotgun (WGS) entry which is preliminary data.</text>
</comment>